<proteinExistence type="predicted"/>
<reference evidence="1 2" key="1">
    <citation type="submission" date="2024-06" db="EMBL/GenBank/DDBJ databases">
        <title>Genomic Encyclopedia of Type Strains, Phase V (KMG-V): Genome sequencing to study the core and pangenomes of soil and plant-associated prokaryotes.</title>
        <authorList>
            <person name="Whitman W."/>
        </authorList>
    </citation>
    <scope>NUCLEOTIDE SEQUENCE [LARGE SCALE GENOMIC DNA]</scope>
    <source>
        <strain evidence="1 2">NE40</strain>
    </source>
</reference>
<organism evidence="1 2">
    <name type="scientific">Endozoicomonas lisbonensis</name>
    <dbReference type="NCBI Taxonomy" id="3120522"/>
    <lineage>
        <taxon>Bacteria</taxon>
        <taxon>Pseudomonadati</taxon>
        <taxon>Pseudomonadota</taxon>
        <taxon>Gammaproteobacteria</taxon>
        <taxon>Oceanospirillales</taxon>
        <taxon>Endozoicomonadaceae</taxon>
        <taxon>Endozoicomonas</taxon>
    </lineage>
</organism>
<protein>
    <submittedName>
        <fullName evidence="1">DnaJ-class molecular chaperone</fullName>
    </submittedName>
</protein>
<evidence type="ECO:0000313" key="2">
    <source>
        <dbReference type="Proteomes" id="UP001549366"/>
    </source>
</evidence>
<accession>A0ABV2SGV0</accession>
<keyword evidence="2" id="KW-1185">Reference proteome</keyword>
<comment type="caution">
    <text evidence="1">The sequence shown here is derived from an EMBL/GenBank/DDBJ whole genome shotgun (WGS) entry which is preliminary data.</text>
</comment>
<evidence type="ECO:0000313" key="1">
    <source>
        <dbReference type="EMBL" id="MET4756993.1"/>
    </source>
</evidence>
<name>A0ABV2SGV0_9GAMM</name>
<dbReference type="RefSeq" id="WP_354016352.1">
    <property type="nucleotide sequence ID" value="NZ_JBEWTB010000002.1"/>
</dbReference>
<gene>
    <name evidence="1" type="ORF">V5J35_002185</name>
</gene>
<sequence>MGEPQERIENGYEKFQELQKIWSKLHVDNMWKDECPKCFGDGEVLVNPEGDDYSTKPCTCCGGDGQIAHMGNF</sequence>
<dbReference type="EMBL" id="JBEWTB010000002">
    <property type="protein sequence ID" value="MET4756993.1"/>
    <property type="molecule type" value="Genomic_DNA"/>
</dbReference>
<dbReference type="Proteomes" id="UP001549366">
    <property type="component" value="Unassembled WGS sequence"/>
</dbReference>